<reference evidence="1 2" key="1">
    <citation type="submission" date="2019-03" db="EMBL/GenBank/DDBJ databases">
        <title>Draft genome sequences of novel Actinobacteria.</title>
        <authorList>
            <person name="Sahin N."/>
            <person name="Ay H."/>
            <person name="Saygin H."/>
        </authorList>
    </citation>
    <scope>NUCLEOTIDE SEQUENCE [LARGE SCALE GENOMIC DNA]</scope>
    <source>
        <strain evidence="1 2">H3C3</strain>
    </source>
</reference>
<dbReference type="AlphaFoldDB" id="A0A4R5B5N1"/>
<dbReference type="Proteomes" id="UP000294513">
    <property type="component" value="Unassembled WGS sequence"/>
</dbReference>
<sequence>MTSAPESMRDHWWWRPGWKVGRRMYTWHITFDGQAELHQLVHEYQARLAGLPGLDPIPEQWLHLTTQGLGFADEVPDEVVVQVVGKVRSRLADVPPVEVSVGPAIVDPEVVRLKVHPAAALVPIRTAIRDAIIEATGSVGESPDWNPHVSVAYSNVEGPLAEIAAVLAEELPPVQTAIKDVQLILLGRDEQCYTWDTKAVVPLTG</sequence>
<dbReference type="InterPro" id="IPR009097">
    <property type="entry name" value="Cyclic_Pdiesterase"/>
</dbReference>
<protein>
    <submittedName>
        <fullName evidence="1">2'-5' RNA ligase family protein</fullName>
    </submittedName>
</protein>
<name>A0A4R5B5N1_9ACTN</name>
<keyword evidence="2" id="KW-1185">Reference proteome</keyword>
<dbReference type="OrthoDB" id="4541754at2"/>
<evidence type="ECO:0000313" key="1">
    <source>
        <dbReference type="EMBL" id="TDD79920.1"/>
    </source>
</evidence>
<dbReference type="Pfam" id="PF13563">
    <property type="entry name" value="2_5_RNA_ligase2"/>
    <property type="match status" value="1"/>
</dbReference>
<organism evidence="1 2">
    <name type="scientific">Actinomadura rubrisoli</name>
    <dbReference type="NCBI Taxonomy" id="2530368"/>
    <lineage>
        <taxon>Bacteria</taxon>
        <taxon>Bacillati</taxon>
        <taxon>Actinomycetota</taxon>
        <taxon>Actinomycetes</taxon>
        <taxon>Streptosporangiales</taxon>
        <taxon>Thermomonosporaceae</taxon>
        <taxon>Actinomadura</taxon>
    </lineage>
</organism>
<proteinExistence type="predicted"/>
<dbReference type="Gene3D" id="3.90.1140.10">
    <property type="entry name" value="Cyclic phosphodiesterase"/>
    <property type="match status" value="1"/>
</dbReference>
<dbReference type="RefSeq" id="WP_131898019.1">
    <property type="nucleotide sequence ID" value="NZ_SMKU01000163.1"/>
</dbReference>
<keyword evidence="1" id="KW-0436">Ligase</keyword>
<evidence type="ECO:0000313" key="2">
    <source>
        <dbReference type="Proteomes" id="UP000294513"/>
    </source>
</evidence>
<accession>A0A4R5B5N1</accession>
<dbReference type="SUPFAM" id="SSF55144">
    <property type="entry name" value="LigT-like"/>
    <property type="match status" value="1"/>
</dbReference>
<dbReference type="GO" id="GO:0016874">
    <property type="term" value="F:ligase activity"/>
    <property type="evidence" value="ECO:0007669"/>
    <property type="project" value="UniProtKB-KW"/>
</dbReference>
<gene>
    <name evidence="1" type="ORF">E1298_26885</name>
</gene>
<dbReference type="EMBL" id="SMKU01000163">
    <property type="protein sequence ID" value="TDD79920.1"/>
    <property type="molecule type" value="Genomic_DNA"/>
</dbReference>
<comment type="caution">
    <text evidence="1">The sequence shown here is derived from an EMBL/GenBank/DDBJ whole genome shotgun (WGS) entry which is preliminary data.</text>
</comment>